<dbReference type="EMBL" id="JAMXFF010000002">
    <property type="protein sequence ID" value="MCT7965084.1"/>
    <property type="molecule type" value="Genomic_DNA"/>
</dbReference>
<gene>
    <name evidence="1" type="primary">nrdJ</name>
    <name evidence="1" type="ORF">NG799_01895</name>
</gene>
<evidence type="ECO:0000313" key="2">
    <source>
        <dbReference type="Proteomes" id="UP001525890"/>
    </source>
</evidence>
<dbReference type="EC" id="1.17.4.2" evidence="1"/>
<dbReference type="NCBIfam" id="TIGR02505">
    <property type="entry name" value="RTPR"/>
    <property type="match status" value="1"/>
</dbReference>
<comment type="caution">
    <text evidence="1">The sequence shown here is derived from an EMBL/GenBank/DDBJ whole genome shotgun (WGS) entry which is preliminary data.</text>
</comment>
<keyword evidence="2" id="KW-1185">Reference proteome</keyword>
<reference evidence="1 2" key="1">
    <citation type="journal article" date="2022" name="Front. Microbiol.">
        <title>High genomic differentiation and limited gene flow indicate recent cryptic speciation within the genus Laspinema (cyanobacteria).</title>
        <authorList>
            <person name="Stanojkovic A."/>
            <person name="Skoupy S."/>
            <person name="Skaloud P."/>
            <person name="Dvorak P."/>
        </authorList>
    </citation>
    <scope>NUCLEOTIDE SEQUENCE [LARGE SCALE GENOMIC DNA]</scope>
    <source>
        <strain evidence="1 2">D2a</strain>
    </source>
</reference>
<dbReference type="RefSeq" id="WP_261235091.1">
    <property type="nucleotide sequence ID" value="NZ_JAMXFF010000002.1"/>
</dbReference>
<dbReference type="GO" id="GO:0008998">
    <property type="term" value="F:ribonucleoside-triphosphate reductase (thioredoxin) activity"/>
    <property type="evidence" value="ECO:0007669"/>
    <property type="project" value="UniProtKB-EC"/>
</dbReference>
<name>A0ABT2MK23_9CYAN</name>
<dbReference type="Proteomes" id="UP001525890">
    <property type="component" value="Unassembled WGS sequence"/>
</dbReference>
<protein>
    <submittedName>
        <fullName evidence="1">Ribonucleoside-triphosphate reductase, adenosylcobalamin-dependent</fullName>
        <ecNumber evidence="1">1.17.4.2</ecNumber>
    </submittedName>
</protein>
<organism evidence="1 2">
    <name type="scientific">Laspinema palackyanum D2a</name>
    <dbReference type="NCBI Taxonomy" id="2953684"/>
    <lineage>
        <taxon>Bacteria</taxon>
        <taxon>Bacillati</taxon>
        <taxon>Cyanobacteriota</taxon>
        <taxon>Cyanophyceae</taxon>
        <taxon>Oscillatoriophycideae</taxon>
        <taxon>Oscillatoriales</taxon>
        <taxon>Laspinemataceae</taxon>
        <taxon>Laspinema</taxon>
        <taxon>Laspinema palackyanum</taxon>
    </lineage>
</organism>
<proteinExistence type="predicted"/>
<dbReference type="SUPFAM" id="SSF51998">
    <property type="entry name" value="PFL-like glycyl radical enzymes"/>
    <property type="match status" value="1"/>
</dbReference>
<dbReference type="InterPro" id="IPR013345">
    <property type="entry name" value="RTP_Rdtase_AdoCbl-dep"/>
</dbReference>
<evidence type="ECO:0000313" key="1">
    <source>
        <dbReference type="EMBL" id="MCT7965084.1"/>
    </source>
</evidence>
<dbReference type="Gene3D" id="3.90.1390.10">
    <property type="entry name" value="b-12 dependent (class ii) ribonucleotide reductase, chain A, domain 3"/>
    <property type="match status" value="1"/>
</dbReference>
<sequence length="370" mass="42184">MEIIGAGFHCNLSEVHLNQIDPNNWEEQEKAFKAGALAVAVLLHHKFDEPRYQYSREIDPIVGVSFTGLFDFFVNAFGIDWLKWWEAGRPAQWGITGKTTQYYLSDYFKQKEADYLNRWRDIVHTQVWDYCDRHGLRRPNRCTTVQPAGTKSLLTGASPGWHPPKAQRFIRRITFGKNDPVALACIDYGYNVIPSQSDKDEKGNLLTDPFDPRCSEWLVEIPIAVSWADLPGADAIDISLFSALAQMDFYLNVQGNYACHNTSATIEFRESEIEQLGTRIYEAIQNDEGYVSAALLARFDDRQSFPRLPFEPIDKAEYDRLSAEVLVRRKTHDFKKALHRYDLGDLAEAGPAGCDSDKCFLPDKQPESSN</sequence>
<keyword evidence="1" id="KW-0560">Oxidoreductase</keyword>
<accession>A0ABT2MK23</accession>
<dbReference type="Gene3D" id="3.20.70.20">
    <property type="match status" value="1"/>
</dbReference>